<gene>
    <name evidence="1" type="ordered locus">Trebr_1191</name>
</gene>
<organism evidence="1 2">
    <name type="scientific">Treponema brennaborense (strain DSM 12168 / CIP 105900 / DD5/3)</name>
    <dbReference type="NCBI Taxonomy" id="906968"/>
    <lineage>
        <taxon>Bacteria</taxon>
        <taxon>Pseudomonadati</taxon>
        <taxon>Spirochaetota</taxon>
        <taxon>Spirochaetia</taxon>
        <taxon>Spirochaetales</taxon>
        <taxon>Treponemataceae</taxon>
        <taxon>Treponema</taxon>
    </lineage>
</organism>
<reference evidence="2" key="1">
    <citation type="submission" date="2011-04" db="EMBL/GenBank/DDBJ databases">
        <title>The complete genome of Treponema brennaborense DSM 12168.</title>
        <authorList>
            <person name="Lucas S."/>
            <person name="Han J."/>
            <person name="Lapidus A."/>
            <person name="Bruce D."/>
            <person name="Goodwin L."/>
            <person name="Pitluck S."/>
            <person name="Peters L."/>
            <person name="Kyrpides N."/>
            <person name="Mavromatis K."/>
            <person name="Ivanova N."/>
            <person name="Mikhailova N."/>
            <person name="Pagani I."/>
            <person name="Teshima H."/>
            <person name="Detter J.C."/>
            <person name="Tapia R."/>
            <person name="Han C."/>
            <person name="Land M."/>
            <person name="Hauser L."/>
            <person name="Markowitz V."/>
            <person name="Cheng J.-F."/>
            <person name="Hugenholtz P."/>
            <person name="Woyke T."/>
            <person name="Wu D."/>
            <person name="Gronow S."/>
            <person name="Wellnitz S."/>
            <person name="Brambilla E."/>
            <person name="Klenk H.-P."/>
            <person name="Eisen J.A."/>
        </authorList>
    </citation>
    <scope>NUCLEOTIDE SEQUENCE [LARGE SCALE GENOMIC DNA]</scope>
    <source>
        <strain evidence="2">DSM 12168 / CIP 105900 / DD5/3</strain>
    </source>
</reference>
<dbReference type="Proteomes" id="UP000006546">
    <property type="component" value="Chromosome"/>
</dbReference>
<dbReference type="AlphaFoldDB" id="F4LLF5"/>
<dbReference type="Gene3D" id="1.25.40.10">
    <property type="entry name" value="Tetratricopeptide repeat domain"/>
    <property type="match status" value="1"/>
</dbReference>
<dbReference type="KEGG" id="tbe:Trebr_1191"/>
<dbReference type="STRING" id="906968.Trebr_1191"/>
<proteinExistence type="predicted"/>
<sequence length="371" mass="41793">MKSALRRLLPCICIIFAFQGTVLSAEASLFRKPARILHDAELAFKNGQYGTSLRLLGEAKDARINECTAAVEMLEQALSPVQVQNAGDSISDVVAVLRARDVYEASDLIEYVSAIHGLDFFDNSVKSLIAYIRKMSAFPEAEYLTGKIYELEGENDLARYYYSLAWEHADTLDIPGQKYDILYDMAGLSYKTADADGCEKALLLILADDPYYTDTALTEALFSSVRKGYAADKFFSLYRTDCYRSIPAYYKLTELYAEQGRSEEACKSSMLGVLTALTRMYSIVLQRNTEYEYVSLDNFCAEAMKYPDIAEWSVQTGFWNCLYRFAGTALETFPENADFSRSFLQLMQTCAPEPYWRQLASRLLLGAGSPF</sequence>
<dbReference type="HOGENOM" id="CLU_063467_0_0_12"/>
<keyword evidence="2" id="KW-1185">Reference proteome</keyword>
<accession>F4LLF5</accession>
<dbReference type="RefSeq" id="WP_013758326.1">
    <property type="nucleotide sequence ID" value="NC_015500.1"/>
</dbReference>
<dbReference type="EMBL" id="CP002696">
    <property type="protein sequence ID" value="AEE16619.1"/>
    <property type="molecule type" value="Genomic_DNA"/>
</dbReference>
<evidence type="ECO:0000313" key="1">
    <source>
        <dbReference type="EMBL" id="AEE16619.1"/>
    </source>
</evidence>
<evidence type="ECO:0000313" key="2">
    <source>
        <dbReference type="Proteomes" id="UP000006546"/>
    </source>
</evidence>
<dbReference type="eggNOG" id="COG3118">
    <property type="taxonomic scope" value="Bacteria"/>
</dbReference>
<dbReference type="InterPro" id="IPR011990">
    <property type="entry name" value="TPR-like_helical_dom_sf"/>
</dbReference>
<protein>
    <submittedName>
        <fullName evidence="1">Uncharacterized protein</fullName>
    </submittedName>
</protein>
<name>F4LLF5_TREBD</name>
<dbReference type="OrthoDB" id="356136at2"/>